<keyword evidence="1" id="KW-0732">Signal</keyword>
<dbReference type="InterPro" id="IPR026444">
    <property type="entry name" value="Secre_tail"/>
</dbReference>
<proteinExistence type="predicted"/>
<dbReference type="Proteomes" id="UP000260983">
    <property type="component" value="Unassembled WGS sequence"/>
</dbReference>
<gene>
    <name evidence="2" type="ORF">DXB65_14750</name>
</gene>
<dbReference type="AlphaFoldDB" id="A0A3E5B9U6"/>
<evidence type="ECO:0000313" key="3">
    <source>
        <dbReference type="Proteomes" id="UP000260983"/>
    </source>
</evidence>
<organism evidence="2 3">
    <name type="scientific">Bacteroides oleiciplenus</name>
    <dbReference type="NCBI Taxonomy" id="626931"/>
    <lineage>
        <taxon>Bacteria</taxon>
        <taxon>Pseudomonadati</taxon>
        <taxon>Bacteroidota</taxon>
        <taxon>Bacteroidia</taxon>
        <taxon>Bacteroidales</taxon>
        <taxon>Bacteroidaceae</taxon>
        <taxon>Bacteroides</taxon>
    </lineage>
</organism>
<feature type="signal peptide" evidence="1">
    <location>
        <begin position="1"/>
        <end position="18"/>
    </location>
</feature>
<dbReference type="EMBL" id="QSUL01000009">
    <property type="protein sequence ID" value="RGN34334.1"/>
    <property type="molecule type" value="Genomic_DNA"/>
</dbReference>
<feature type="chain" id="PRO_5017824816" evidence="1">
    <location>
        <begin position="19"/>
        <end position="385"/>
    </location>
</feature>
<dbReference type="NCBIfam" id="TIGR04183">
    <property type="entry name" value="Por_Secre_tail"/>
    <property type="match status" value="1"/>
</dbReference>
<comment type="caution">
    <text evidence="2">The sequence shown here is derived from an EMBL/GenBank/DDBJ whole genome shotgun (WGS) entry which is preliminary data.</text>
</comment>
<evidence type="ECO:0000256" key="1">
    <source>
        <dbReference type="SAM" id="SignalP"/>
    </source>
</evidence>
<dbReference type="RefSeq" id="WP_117724685.1">
    <property type="nucleotide sequence ID" value="NZ_QSUL01000009.1"/>
</dbReference>
<name>A0A3E5B9U6_9BACE</name>
<reference evidence="2 3" key="1">
    <citation type="submission" date="2018-08" db="EMBL/GenBank/DDBJ databases">
        <title>A genome reference for cultivated species of the human gut microbiota.</title>
        <authorList>
            <person name="Zou Y."/>
            <person name="Xue W."/>
            <person name="Luo G."/>
        </authorList>
    </citation>
    <scope>NUCLEOTIDE SEQUENCE [LARGE SCALE GENOMIC DNA]</scope>
    <source>
        <strain evidence="2 3">OM05-15BH</strain>
    </source>
</reference>
<protein>
    <submittedName>
        <fullName evidence="2">T9SS C-terminal target domain-containing protein</fullName>
    </submittedName>
</protein>
<accession>A0A3E5B9U6</accession>
<evidence type="ECO:0000313" key="2">
    <source>
        <dbReference type="EMBL" id="RGN34334.1"/>
    </source>
</evidence>
<sequence>MRVLLFLSGSIFTLGLHAQALSTASNIPRSGDQLIKHVVTTCEPGDTGSGQIWDFSNLKLQDASYELKYTTQGSDSIVATEHRTMYYYLLSGDSLFCLGYENPTTSITYQKPELLLSFPVLQDRTVSDYYDGEGNYCEHLHIRQRGKSTITVDASGDLILPEGDTLRKVLRIRTHKLIHQRMTSKKNASASLQPDTLPYILNRDSIEYLLANDSIHLETETWRWYAHGYRYPIVETVKSTVYQYGNPHEHFSTSFIYLPEEQYYDLPYDANNQKRRDIATEEQVEREWRNTVKTGKKGRNDDIISYNYELESGGDLQVSYELKQPEKVTISLFNLQGQQLTIIQRTSPKTGLYSETIPMNSYPVGKYLLRITTGKRVYAEKILKK</sequence>